<dbReference type="AlphaFoldDB" id="A0A1I7W091"/>
<dbReference type="Proteomes" id="UP000095285">
    <property type="component" value="Unassembled WGS sequence"/>
</dbReference>
<reference evidence="2" key="2">
    <citation type="submission" date="2016-11" db="UniProtKB">
        <authorList>
            <consortium name="WormBaseParasite"/>
        </authorList>
    </citation>
    <scope>IDENTIFICATION</scope>
</reference>
<sequence>MPHVQHKGHFLSKSGICEQRSHKGYKTIVTSDFNDRDQWYLETDEKYDVSTLPAVIPGESILKPDNLYHIPRNYTILPTYYYPTSHPGASNYPVRPQDVSYRDGGETKACESLIIGIRQERHQLDANSRHDSHNNMTGNNYNVAEEWKKNSNISNASYSMLGFVKGISEDHPNNCSDGSDAEHSSLMQTKPQIDVRKESHLYCQSEPEIENKQQTGHQKFRDASSNEICDENLKYRFCQLQKSIPSKEFPSDMNDEKLIRETGIGGRRRSISLIKSSKAYFQPIEHLQNDSQKQERLKLDSKLLEEVESNDNKIGVIRELFQESSNGKKNTENNCHRQQLLHQYPAQQRRKKEEEFINSLVVQRRSYTVPLSPFALSSLMEKQFEIPDDSGGQMNGHEVVLSTDVIPISEENIRQSNLKIG</sequence>
<reference evidence="1" key="1">
    <citation type="submission" date="2012-04" db="EMBL/GenBank/DDBJ databases">
        <title>The Genome Sequence of Loa loa.</title>
        <authorList>
            <consortium name="The Broad Institute Genome Sequencing Platform"/>
            <consortium name="Broad Institute Genome Sequencing Center for Infectious Disease"/>
            <person name="Nutman T.B."/>
            <person name="Fink D.L."/>
            <person name="Russ C."/>
            <person name="Young S."/>
            <person name="Zeng Q."/>
            <person name="Gargeya S."/>
            <person name="Alvarado L."/>
            <person name="Berlin A."/>
            <person name="Chapman S.B."/>
            <person name="Chen Z."/>
            <person name="Freedman E."/>
            <person name="Gellesch M."/>
            <person name="Goldberg J."/>
            <person name="Griggs A."/>
            <person name="Gujja S."/>
            <person name="Heilman E.R."/>
            <person name="Heiman D."/>
            <person name="Howarth C."/>
            <person name="Mehta T."/>
            <person name="Neiman D."/>
            <person name="Pearson M."/>
            <person name="Roberts A."/>
            <person name="Saif S."/>
            <person name="Shea T."/>
            <person name="Shenoy N."/>
            <person name="Sisk P."/>
            <person name="Stolte C."/>
            <person name="Sykes S."/>
            <person name="White J."/>
            <person name="Yandava C."/>
            <person name="Haas B."/>
            <person name="Henn M.R."/>
            <person name="Nusbaum C."/>
            <person name="Birren B."/>
        </authorList>
    </citation>
    <scope>NUCLEOTIDE SEQUENCE [LARGE SCALE GENOMIC DNA]</scope>
</reference>
<dbReference type="WBParaSite" id="EN70_8224">
    <property type="protein sequence ID" value="EN70_8224"/>
    <property type="gene ID" value="EN70_8224"/>
</dbReference>
<organism evidence="1 2">
    <name type="scientific">Loa loa</name>
    <name type="common">Eye worm</name>
    <name type="synonym">Filaria loa</name>
    <dbReference type="NCBI Taxonomy" id="7209"/>
    <lineage>
        <taxon>Eukaryota</taxon>
        <taxon>Metazoa</taxon>
        <taxon>Ecdysozoa</taxon>
        <taxon>Nematoda</taxon>
        <taxon>Chromadorea</taxon>
        <taxon>Rhabditida</taxon>
        <taxon>Spirurina</taxon>
        <taxon>Spiruromorpha</taxon>
        <taxon>Filarioidea</taxon>
        <taxon>Onchocercidae</taxon>
        <taxon>Loa</taxon>
    </lineage>
</organism>
<name>A0A1I7W091_LOALO</name>
<keyword evidence="1" id="KW-1185">Reference proteome</keyword>
<protein>
    <submittedName>
        <fullName evidence="2">Uncharacterized protein</fullName>
    </submittedName>
</protein>
<evidence type="ECO:0000313" key="1">
    <source>
        <dbReference type="Proteomes" id="UP000095285"/>
    </source>
</evidence>
<accession>A0A1I7W091</accession>
<evidence type="ECO:0000313" key="2">
    <source>
        <dbReference type="WBParaSite" id="EN70_8224"/>
    </source>
</evidence>
<proteinExistence type="predicted"/>